<gene>
    <name evidence="1" type="ORF">PEGY_LOCUS6974</name>
</gene>
<accession>A0A9W4KJM8</accession>
<name>A0A9W4KJM8_9EURO</name>
<organism evidence="1 2">
    <name type="scientific">Penicillium egyptiacum</name>
    <dbReference type="NCBI Taxonomy" id="1303716"/>
    <lineage>
        <taxon>Eukaryota</taxon>
        <taxon>Fungi</taxon>
        <taxon>Dikarya</taxon>
        <taxon>Ascomycota</taxon>
        <taxon>Pezizomycotina</taxon>
        <taxon>Eurotiomycetes</taxon>
        <taxon>Eurotiomycetidae</taxon>
        <taxon>Eurotiales</taxon>
        <taxon>Aspergillaceae</taxon>
        <taxon>Penicillium</taxon>
    </lineage>
</organism>
<dbReference type="Proteomes" id="UP001154252">
    <property type="component" value="Unassembled WGS sequence"/>
</dbReference>
<dbReference type="AlphaFoldDB" id="A0A9W4KJM8"/>
<proteinExistence type="predicted"/>
<sequence>MLRSIASIAATLRSCQGRPPSQMFRPVLRSWRPRIIKPSVFTASFTTSPFDRPDVTQAIYSPIHASVHTSIDRPVPPMPHSPVTVKIQGPNEESGPGHETHLQDQLHSIQNDTKYLRLDGDTPSDKEWALLSAHFSHVENLELDSGFNEDLNDKDIPHHWPLRRLELRSACGQLVQSPFVRQGRVSHLSLLLTGGLRFAGPTNSELLREHKEEVKRGEVETEYIMQNQGTPEEKQIELIYMPDLVSRHMNKFHSGPGGNSDPESVPPSDQINLRTLEIFENDAIDTFCRLTISQPHLVNNLQTLRIRSTGGADFIYLDEGPFRFILPQLVNLKTLNLTVGDVFRDPAYLPTLHEILPPNLTTLFFRAPASLCQSEKWSAWLRAFESKEFLPQLQRLAFVLDLHHEVKEEGSSRKRVVPAPVNVLYQARIACEHIYGTVRRRGVSIEAMPPEPEAENNLFQPVDDRW</sequence>
<evidence type="ECO:0000313" key="1">
    <source>
        <dbReference type="EMBL" id="CAG8902948.1"/>
    </source>
</evidence>
<keyword evidence="2" id="KW-1185">Reference proteome</keyword>
<dbReference type="OrthoDB" id="4579491at2759"/>
<reference evidence="1" key="1">
    <citation type="submission" date="2021-07" db="EMBL/GenBank/DDBJ databases">
        <authorList>
            <person name="Branca A.L. A."/>
        </authorList>
    </citation>
    <scope>NUCLEOTIDE SEQUENCE</scope>
</reference>
<evidence type="ECO:0000313" key="2">
    <source>
        <dbReference type="Proteomes" id="UP001154252"/>
    </source>
</evidence>
<comment type="caution">
    <text evidence="1">The sequence shown here is derived from an EMBL/GenBank/DDBJ whole genome shotgun (WGS) entry which is preliminary data.</text>
</comment>
<dbReference type="EMBL" id="CAJVRC010000880">
    <property type="protein sequence ID" value="CAG8902948.1"/>
    <property type="molecule type" value="Genomic_DNA"/>
</dbReference>
<protein>
    <submittedName>
        <fullName evidence="1">Uncharacterized protein</fullName>
    </submittedName>
</protein>